<keyword evidence="1" id="KW-0472">Membrane</keyword>
<dbReference type="AlphaFoldDB" id="A0A317EWV8"/>
<comment type="caution">
    <text evidence="2">The sequence shown here is derived from an EMBL/GenBank/DDBJ whole genome shotgun (WGS) entry which is preliminary data.</text>
</comment>
<dbReference type="RefSeq" id="WP_109931512.1">
    <property type="nucleotide sequence ID" value="NZ_QGNY01000007.1"/>
</dbReference>
<evidence type="ECO:0000256" key="1">
    <source>
        <dbReference type="SAM" id="Phobius"/>
    </source>
</evidence>
<keyword evidence="1" id="KW-0812">Transmembrane</keyword>
<proteinExistence type="predicted"/>
<dbReference type="OrthoDB" id="9911239at2"/>
<reference evidence="3" key="1">
    <citation type="submission" date="2018-05" db="EMBL/GenBank/DDBJ databases">
        <title>Pedobacter paludis sp. nov., isolated from wetland soil.</title>
        <authorList>
            <person name="Zhang Y."/>
        </authorList>
    </citation>
    <scope>NUCLEOTIDE SEQUENCE [LARGE SCALE GENOMIC DNA]</scope>
    <source>
        <strain evidence="3">R-8</strain>
    </source>
</reference>
<protein>
    <submittedName>
        <fullName evidence="2">Uncharacterized protein</fullName>
    </submittedName>
</protein>
<dbReference type="Proteomes" id="UP000245391">
    <property type="component" value="Unassembled WGS sequence"/>
</dbReference>
<keyword evidence="1" id="KW-1133">Transmembrane helix</keyword>
<name>A0A317EWV8_9SPHI</name>
<gene>
    <name evidence="2" type="ORF">DF947_18020</name>
</gene>
<accession>A0A317EWV8</accession>
<sequence length="137" mass="15797">MKPLFIWLAISIIIFVVILWYGQKSTFDALARKKGYIKATEALSDIDKLILYYEDKLKEVQQEPKTNGYSDNPFGSYLFPLVKVSSLYSIKDHIDKELADGKMSEADHKMKSDWLANEIVMKTGKDYYDDTTINLDV</sequence>
<dbReference type="EMBL" id="QGNY01000007">
    <property type="protein sequence ID" value="PWS30327.1"/>
    <property type="molecule type" value="Genomic_DNA"/>
</dbReference>
<evidence type="ECO:0000313" key="2">
    <source>
        <dbReference type="EMBL" id="PWS30327.1"/>
    </source>
</evidence>
<feature type="transmembrane region" description="Helical" evidence="1">
    <location>
        <begin position="6"/>
        <end position="22"/>
    </location>
</feature>
<keyword evidence="3" id="KW-1185">Reference proteome</keyword>
<organism evidence="2 3">
    <name type="scientific">Pedobacter paludis</name>
    <dbReference type="NCBI Taxonomy" id="2203212"/>
    <lineage>
        <taxon>Bacteria</taxon>
        <taxon>Pseudomonadati</taxon>
        <taxon>Bacteroidota</taxon>
        <taxon>Sphingobacteriia</taxon>
        <taxon>Sphingobacteriales</taxon>
        <taxon>Sphingobacteriaceae</taxon>
        <taxon>Pedobacter</taxon>
    </lineage>
</organism>
<evidence type="ECO:0000313" key="3">
    <source>
        <dbReference type="Proteomes" id="UP000245391"/>
    </source>
</evidence>